<proteinExistence type="predicted"/>
<accession>A0A229TKV2</accession>
<feature type="non-terminal residue" evidence="1">
    <location>
        <position position="92"/>
    </location>
</feature>
<gene>
    <name evidence="1" type="ORF">CF165_02515</name>
</gene>
<keyword evidence="2" id="KW-1185">Reference proteome</keyword>
<dbReference type="Proteomes" id="UP000215199">
    <property type="component" value="Unassembled WGS sequence"/>
</dbReference>
<protein>
    <submittedName>
        <fullName evidence="1">Uncharacterized protein</fullName>
    </submittedName>
</protein>
<evidence type="ECO:0000313" key="2">
    <source>
        <dbReference type="Proteomes" id="UP000215199"/>
    </source>
</evidence>
<comment type="caution">
    <text evidence="1">The sequence shown here is derived from an EMBL/GenBank/DDBJ whole genome shotgun (WGS) entry which is preliminary data.</text>
</comment>
<sequence length="92" mass="9570">MLLYLDADGLRTASNLGMSDVTITGTAKDGAIRLPGAHIGGFLDLDRATITNTAGRALRADGLRIDSSLFMRDTTITGTADDGAIRLPGAHI</sequence>
<dbReference type="AlphaFoldDB" id="A0A229TKV2"/>
<organism evidence="1 2">
    <name type="scientific">Amycolatopsis vastitatis</name>
    <dbReference type="NCBI Taxonomy" id="1905142"/>
    <lineage>
        <taxon>Bacteria</taxon>
        <taxon>Bacillati</taxon>
        <taxon>Actinomycetota</taxon>
        <taxon>Actinomycetes</taxon>
        <taxon>Pseudonocardiales</taxon>
        <taxon>Pseudonocardiaceae</taxon>
        <taxon>Amycolatopsis</taxon>
    </lineage>
</organism>
<reference evidence="2" key="1">
    <citation type="submission" date="2017-07" db="EMBL/GenBank/DDBJ databases">
        <title>Comparative genome mining reveals phylogenetic distribution patterns of secondary metabolites in Amycolatopsis.</title>
        <authorList>
            <person name="Adamek M."/>
            <person name="Alanjary M."/>
            <person name="Sales-Ortells H."/>
            <person name="Goodfellow M."/>
            <person name="Bull A.T."/>
            <person name="Kalinowski J."/>
            <person name="Ziemert N."/>
        </authorList>
    </citation>
    <scope>NUCLEOTIDE SEQUENCE [LARGE SCALE GENOMIC DNA]</scope>
    <source>
        <strain evidence="2">H5</strain>
    </source>
</reference>
<dbReference type="EMBL" id="NMUL01000002">
    <property type="protein sequence ID" value="OXM71329.1"/>
    <property type="molecule type" value="Genomic_DNA"/>
</dbReference>
<name>A0A229TKV2_9PSEU</name>
<evidence type="ECO:0000313" key="1">
    <source>
        <dbReference type="EMBL" id="OXM71329.1"/>
    </source>
</evidence>